<feature type="compositionally biased region" description="Low complexity" evidence="1">
    <location>
        <begin position="369"/>
        <end position="381"/>
    </location>
</feature>
<feature type="compositionally biased region" description="Polar residues" evidence="1">
    <location>
        <begin position="580"/>
        <end position="633"/>
    </location>
</feature>
<feature type="compositionally biased region" description="Gly residues" evidence="1">
    <location>
        <begin position="734"/>
        <end position="748"/>
    </location>
</feature>
<dbReference type="Proteomes" id="UP001152795">
    <property type="component" value="Unassembled WGS sequence"/>
</dbReference>
<gene>
    <name evidence="2" type="ORF">PACLA_8A046357</name>
</gene>
<feature type="compositionally biased region" description="Gly residues" evidence="1">
    <location>
        <begin position="766"/>
        <end position="781"/>
    </location>
</feature>
<evidence type="ECO:0000256" key="1">
    <source>
        <dbReference type="SAM" id="MobiDB-lite"/>
    </source>
</evidence>
<keyword evidence="3" id="KW-1185">Reference proteome</keyword>
<comment type="caution">
    <text evidence="2">The sequence shown here is derived from an EMBL/GenBank/DDBJ whole genome shotgun (WGS) entry which is preliminary data.</text>
</comment>
<evidence type="ECO:0000313" key="3">
    <source>
        <dbReference type="Proteomes" id="UP001152795"/>
    </source>
</evidence>
<dbReference type="InterPro" id="IPR001283">
    <property type="entry name" value="CRISP-related"/>
</dbReference>
<sequence length="1137" mass="118807">MHLILSIKINPTDSKKELCCCDENLESVYFPHIPLPNSRYICILPCHAFAVYLEYLSSPIKDVKADCRLLAAILGYRKEDIGFISEVIRVHNKYRKIHGCRDLSQCARLRQQAGMYAQELANQGVRELQNNPKLEFGIGENIYISCGNEVSGEEAVNHWYNEACNYFTSKKSYNEYKHFAQVVWKATYLIGVGRRTSTKSGQKCTYVVTRYRPGAEQGPAESANIPKGNFDSSICSGNSGGTGANIQASGGFASQTGGRGTSESATNSGQSMQGRPAQGNAVPQPSESAQLAGSSNAGSPARGASNSAQSTQSMPAAGKPVSQSESSQPARLPTNSQPAGYSTPAGSMGTETSEGGGVVGNNGITESNSVPSVTPTSVPGTGDRERASNPENSHISPLIEQQETGSQGSQGTGGQQVSPTSTPYCPPCPGTDIQTESFETSGGAERLPESGNNPRSDREEEQSSSNSNPDQLASSTNSGNPSDQTNPANPDKPAEQVDSVDSTNPGKPVDQTNTANPDKPAEQVNSGKTVEPVNPVDKANPDEQGKPAEQTNPAKPDNPVVSSGSEKQCPACSCPKKQGSENPQGSKGSQQQTSEGSKSSPGGNEVSHGQPSGKEVSQGQSSESNNTPTNEVKPSSEGRPGGNVASSESAGVSGKTTLSENPPASQGGREGGEGKPASQGAIEGNTGSGTSEPSVNQPTRENQSAETGNPSRPSEGTGVTSGGSEGTIGISSEGTGGSQGSSSGGSEGSQGTENTETTEGSRTGSEGTGDTGDKGTGGVEGGQTEATQGAGGQGGGVSGGIPEGGAFIENLDVFQQSALEAHNKYRQFHNSPPLVQNSEMSSQATEFAQKLAKSSINDAEHSQKSSRENQGENVYVGCQTNPSGADVTKEWYKELCNYDYNKQAKIDAKEPIGHFTQVIWKSSTEFGIGRAYGSDQNCVYIVARYKPAGNVLGSESANIARGTMDGEYCGSEFMAINKPENGKKEGLSPGGQPDGASKVETEQPNQNTNEGSQQESSNASEGKEQNTNEANPSEGNNVSQGNQQNSENSNTGESNQSETSTNESNQQNTNTGETNLPESTSNGSEGGRQQTEGRNEQARTNTSSERDGSKRIPFLPGYLQKSALENTNKRYRGLRTE</sequence>
<dbReference type="PROSITE" id="PS01009">
    <property type="entry name" value="CRISP_1"/>
    <property type="match status" value="1"/>
</dbReference>
<reference evidence="2" key="1">
    <citation type="submission" date="2020-04" db="EMBL/GenBank/DDBJ databases">
        <authorList>
            <person name="Alioto T."/>
            <person name="Alioto T."/>
            <person name="Gomez Garrido J."/>
        </authorList>
    </citation>
    <scope>NUCLEOTIDE SEQUENCE</scope>
    <source>
        <strain evidence="2">A484AB</strain>
    </source>
</reference>
<feature type="compositionally biased region" description="Polar residues" evidence="1">
    <location>
        <begin position="281"/>
        <end position="314"/>
    </location>
</feature>
<dbReference type="CDD" id="cd05382">
    <property type="entry name" value="CAP_GAPR1-like"/>
    <property type="match status" value="2"/>
</dbReference>
<name>A0A7D9DUQ4_PARCT</name>
<feature type="region of interest" description="Disordered" evidence="1">
    <location>
        <begin position="979"/>
        <end position="1137"/>
    </location>
</feature>
<feature type="compositionally biased region" description="Polar residues" evidence="1">
    <location>
        <begin position="463"/>
        <end position="488"/>
    </location>
</feature>
<proteinExistence type="predicted"/>
<organism evidence="2 3">
    <name type="scientific">Paramuricea clavata</name>
    <name type="common">Red gorgonian</name>
    <name type="synonym">Violescent sea-whip</name>
    <dbReference type="NCBI Taxonomy" id="317549"/>
    <lineage>
        <taxon>Eukaryota</taxon>
        <taxon>Metazoa</taxon>
        <taxon>Cnidaria</taxon>
        <taxon>Anthozoa</taxon>
        <taxon>Octocorallia</taxon>
        <taxon>Malacalcyonacea</taxon>
        <taxon>Plexauridae</taxon>
        <taxon>Paramuricea</taxon>
    </lineage>
</organism>
<feature type="compositionally biased region" description="Basic and acidic residues" evidence="1">
    <location>
        <begin position="858"/>
        <end position="870"/>
    </location>
</feature>
<dbReference type="SUPFAM" id="SSF55797">
    <property type="entry name" value="PR-1-like"/>
    <property type="match status" value="2"/>
</dbReference>
<feature type="compositionally biased region" description="Polar residues" evidence="1">
    <location>
        <begin position="1076"/>
        <end position="1090"/>
    </location>
</feature>
<dbReference type="PRINTS" id="PR00837">
    <property type="entry name" value="V5TPXLIKE"/>
</dbReference>
<dbReference type="InterPro" id="IPR014044">
    <property type="entry name" value="CAP_dom"/>
</dbReference>
<feature type="compositionally biased region" description="Polar residues" evidence="1">
    <location>
        <begin position="499"/>
        <end position="516"/>
    </location>
</feature>
<dbReference type="Pfam" id="PF00188">
    <property type="entry name" value="CAP"/>
    <property type="match status" value="2"/>
</dbReference>
<dbReference type="AlphaFoldDB" id="A0A7D9DUQ4"/>
<accession>A0A7D9DUQ4</accession>
<feature type="compositionally biased region" description="Polar residues" evidence="1">
    <location>
        <begin position="644"/>
        <end position="664"/>
    </location>
</feature>
<feature type="region of interest" description="Disordered" evidence="1">
    <location>
        <begin position="836"/>
        <end position="877"/>
    </location>
</feature>
<feature type="compositionally biased region" description="Polar residues" evidence="1">
    <location>
        <begin position="321"/>
        <end position="340"/>
    </location>
</feature>
<dbReference type="Gene3D" id="3.40.33.10">
    <property type="entry name" value="CAP"/>
    <property type="match status" value="2"/>
</dbReference>
<dbReference type="FunFam" id="3.40.33.10:FF:000010">
    <property type="entry name" value="Predicted protein"/>
    <property type="match status" value="1"/>
</dbReference>
<evidence type="ECO:0000313" key="2">
    <source>
        <dbReference type="EMBL" id="CAB3991903.1"/>
    </source>
</evidence>
<dbReference type="InterPro" id="IPR018244">
    <property type="entry name" value="Allrgn_V5/Tpx1_CS"/>
</dbReference>
<feature type="compositionally biased region" description="Polar residues" evidence="1">
    <location>
        <begin position="688"/>
        <end position="712"/>
    </location>
</feature>
<dbReference type="InterPro" id="IPR034113">
    <property type="entry name" value="SCP_GAPR1-like"/>
</dbReference>
<feature type="compositionally biased region" description="Polar residues" evidence="1">
    <location>
        <begin position="246"/>
        <end position="273"/>
    </location>
</feature>
<dbReference type="PANTHER" id="PTHR10334">
    <property type="entry name" value="CYSTEINE-RICH SECRETORY PROTEIN-RELATED"/>
    <property type="match status" value="1"/>
</dbReference>
<feature type="compositionally biased region" description="Polar residues" evidence="1">
    <location>
        <begin position="1002"/>
        <end position="1020"/>
    </location>
</feature>
<feature type="compositionally biased region" description="Polar residues" evidence="1">
    <location>
        <begin position="836"/>
        <end position="857"/>
    </location>
</feature>
<dbReference type="GO" id="GO:0005576">
    <property type="term" value="C:extracellular region"/>
    <property type="evidence" value="ECO:0007669"/>
    <property type="project" value="InterPro"/>
</dbReference>
<feature type="region of interest" description="Disordered" evidence="1">
    <location>
        <begin position="246"/>
        <end position="803"/>
    </location>
</feature>
<dbReference type="InterPro" id="IPR035940">
    <property type="entry name" value="CAP_sf"/>
</dbReference>
<feature type="compositionally biased region" description="Gly residues" evidence="1">
    <location>
        <begin position="789"/>
        <end position="803"/>
    </location>
</feature>
<feature type="compositionally biased region" description="Low complexity" evidence="1">
    <location>
        <begin position="1033"/>
        <end position="1075"/>
    </location>
</feature>
<dbReference type="EMBL" id="CACRXK020001939">
    <property type="protein sequence ID" value="CAB3991903.1"/>
    <property type="molecule type" value="Genomic_DNA"/>
</dbReference>
<protein>
    <submittedName>
        <fullName evidence="2">PRY1-like isoform X1</fullName>
    </submittedName>
</protein>
<feature type="compositionally biased region" description="Low complexity" evidence="1">
    <location>
        <begin position="749"/>
        <end position="765"/>
    </location>
</feature>
<dbReference type="OrthoDB" id="5960061at2759"/>
<dbReference type="SMART" id="SM00198">
    <property type="entry name" value="SCP"/>
    <property type="match status" value="2"/>
</dbReference>